<dbReference type="Proteomes" id="UP000075604">
    <property type="component" value="Unassembled WGS sequence"/>
</dbReference>
<protein>
    <submittedName>
        <fullName evidence="1">Uncharacterized protein</fullName>
    </submittedName>
</protein>
<name>A0A150PWD3_SORCE</name>
<gene>
    <name evidence="1" type="ORF">BE04_15060</name>
</gene>
<dbReference type="EMBL" id="JELX01001064">
    <property type="protein sequence ID" value="KYF60111.1"/>
    <property type="molecule type" value="Genomic_DNA"/>
</dbReference>
<proteinExistence type="predicted"/>
<organism evidence="1 2">
    <name type="scientific">Sorangium cellulosum</name>
    <name type="common">Polyangium cellulosum</name>
    <dbReference type="NCBI Taxonomy" id="56"/>
    <lineage>
        <taxon>Bacteria</taxon>
        <taxon>Pseudomonadati</taxon>
        <taxon>Myxococcota</taxon>
        <taxon>Polyangia</taxon>
        <taxon>Polyangiales</taxon>
        <taxon>Polyangiaceae</taxon>
        <taxon>Sorangium</taxon>
    </lineage>
</organism>
<evidence type="ECO:0000313" key="2">
    <source>
        <dbReference type="Proteomes" id="UP000075604"/>
    </source>
</evidence>
<sequence>MMLEQIGDVEDLGVAFHVAAAGTYLAPVFHVHDPTPGACLCTTSTIETESGAALYGLRLGSTHLILRRHEGSGPCQVPVHWLVHAEAGRHYYTSLAI</sequence>
<reference evidence="1 2" key="1">
    <citation type="submission" date="2014-02" db="EMBL/GenBank/DDBJ databases">
        <title>The small core and large imbalanced accessory genome model reveals a collaborative survival strategy of Sorangium cellulosum strains in nature.</title>
        <authorList>
            <person name="Han K."/>
            <person name="Peng R."/>
            <person name="Blom J."/>
            <person name="Li Y.-Z."/>
        </authorList>
    </citation>
    <scope>NUCLEOTIDE SEQUENCE [LARGE SCALE GENOMIC DNA]</scope>
    <source>
        <strain evidence="1 2">So0157-18</strain>
    </source>
</reference>
<dbReference type="AlphaFoldDB" id="A0A150PWD3"/>
<accession>A0A150PWD3</accession>
<evidence type="ECO:0000313" key="1">
    <source>
        <dbReference type="EMBL" id="KYF60111.1"/>
    </source>
</evidence>
<comment type="caution">
    <text evidence="1">The sequence shown here is derived from an EMBL/GenBank/DDBJ whole genome shotgun (WGS) entry which is preliminary data.</text>
</comment>